<dbReference type="AlphaFoldDB" id="A0A5B0P733"/>
<feature type="region of interest" description="Disordered" evidence="1">
    <location>
        <begin position="15"/>
        <end position="79"/>
    </location>
</feature>
<accession>A0A5B0P733</accession>
<gene>
    <name evidence="2" type="ORF">PGT21_017227</name>
</gene>
<keyword evidence="3" id="KW-1185">Reference proteome</keyword>
<dbReference type="EMBL" id="VSWC01000067">
    <property type="protein sequence ID" value="KAA1096454.1"/>
    <property type="molecule type" value="Genomic_DNA"/>
</dbReference>
<evidence type="ECO:0000313" key="3">
    <source>
        <dbReference type="Proteomes" id="UP000324748"/>
    </source>
</evidence>
<proteinExistence type="predicted"/>
<reference evidence="2 3" key="1">
    <citation type="submission" date="2019-05" db="EMBL/GenBank/DDBJ databases">
        <title>Emergence of the Ug99 lineage of the wheat stem rust pathogen through somatic hybridization.</title>
        <authorList>
            <person name="Li F."/>
            <person name="Upadhyaya N.M."/>
            <person name="Sperschneider J."/>
            <person name="Matny O."/>
            <person name="Nguyen-Phuc H."/>
            <person name="Mago R."/>
            <person name="Raley C."/>
            <person name="Miller M.E."/>
            <person name="Silverstein K.A.T."/>
            <person name="Henningsen E."/>
            <person name="Hirsch C.D."/>
            <person name="Visser B."/>
            <person name="Pretorius Z.A."/>
            <person name="Steffenson B.J."/>
            <person name="Schwessinger B."/>
            <person name="Dodds P.N."/>
            <person name="Figueroa M."/>
        </authorList>
    </citation>
    <scope>NUCLEOTIDE SEQUENCE [LARGE SCALE GENOMIC DNA]</scope>
    <source>
        <strain evidence="2">21-0</strain>
    </source>
</reference>
<evidence type="ECO:0000313" key="2">
    <source>
        <dbReference type="EMBL" id="KAA1096454.1"/>
    </source>
</evidence>
<name>A0A5B0P733_PUCGR</name>
<organism evidence="2 3">
    <name type="scientific">Puccinia graminis f. sp. tritici</name>
    <dbReference type="NCBI Taxonomy" id="56615"/>
    <lineage>
        <taxon>Eukaryota</taxon>
        <taxon>Fungi</taxon>
        <taxon>Dikarya</taxon>
        <taxon>Basidiomycota</taxon>
        <taxon>Pucciniomycotina</taxon>
        <taxon>Pucciniomycetes</taxon>
        <taxon>Pucciniales</taxon>
        <taxon>Pucciniaceae</taxon>
        <taxon>Puccinia</taxon>
    </lineage>
</organism>
<evidence type="ECO:0000256" key="1">
    <source>
        <dbReference type="SAM" id="MobiDB-lite"/>
    </source>
</evidence>
<sequence length="79" mass="8618">MRLTSAHLFQNLAAKPVASVPGTKATDLSPRTTATAEAVRRTAQHPPPSHTESANQPDPHYSPESSKILTNRNRKQNHP</sequence>
<dbReference type="Proteomes" id="UP000324748">
    <property type="component" value="Unassembled WGS sequence"/>
</dbReference>
<comment type="caution">
    <text evidence="2">The sequence shown here is derived from an EMBL/GenBank/DDBJ whole genome shotgun (WGS) entry which is preliminary data.</text>
</comment>
<protein>
    <submittedName>
        <fullName evidence="2">Uncharacterized protein</fullName>
    </submittedName>
</protein>